<dbReference type="AlphaFoldDB" id="A0A5A7S1Y5"/>
<dbReference type="InterPro" id="IPR001447">
    <property type="entry name" value="Arylamine_N-AcTrfase"/>
</dbReference>
<protein>
    <submittedName>
        <fullName evidence="2">Arylamine N-acetyltransferase</fullName>
    </submittedName>
</protein>
<dbReference type="PANTHER" id="PTHR11786:SF0">
    <property type="entry name" value="ARYLAMINE N-ACETYLTRANSFERASE 4-RELATED"/>
    <property type="match status" value="1"/>
</dbReference>
<dbReference type="EMBL" id="VLNY01000021">
    <property type="protein sequence ID" value="KAA0017667.1"/>
    <property type="molecule type" value="Genomic_DNA"/>
</dbReference>
<evidence type="ECO:0000313" key="3">
    <source>
        <dbReference type="Proteomes" id="UP000322244"/>
    </source>
</evidence>
<name>A0A5A7S1Y5_9NOCA</name>
<gene>
    <name evidence="2" type="ORF">FOY51_24845</name>
</gene>
<dbReference type="Gene3D" id="2.40.128.150">
    <property type="entry name" value="Cysteine proteinases"/>
    <property type="match status" value="1"/>
</dbReference>
<dbReference type="Pfam" id="PF00797">
    <property type="entry name" value="Acetyltransf_2"/>
    <property type="match status" value="1"/>
</dbReference>
<keyword evidence="2" id="KW-0808">Transferase</keyword>
<reference evidence="2 3" key="1">
    <citation type="submission" date="2019-07" db="EMBL/GenBank/DDBJ databases">
        <title>Rhodococcus cavernicolus sp. nov., isolated from a cave.</title>
        <authorList>
            <person name="Lee S.D."/>
        </authorList>
    </citation>
    <scope>NUCLEOTIDE SEQUENCE [LARGE SCALE GENOMIC DNA]</scope>
    <source>
        <strain evidence="2 3">C1-24</strain>
    </source>
</reference>
<keyword evidence="3" id="KW-1185">Reference proteome</keyword>
<dbReference type="Proteomes" id="UP000322244">
    <property type="component" value="Unassembled WGS sequence"/>
</dbReference>
<dbReference type="PANTHER" id="PTHR11786">
    <property type="entry name" value="N-HYDROXYARYLAMINE O-ACETYLTRANSFERASE"/>
    <property type="match status" value="1"/>
</dbReference>
<comment type="similarity">
    <text evidence="1">Belongs to the arylamine N-acetyltransferase family.</text>
</comment>
<dbReference type="SUPFAM" id="SSF54001">
    <property type="entry name" value="Cysteine proteinases"/>
    <property type="match status" value="1"/>
</dbReference>
<comment type="caution">
    <text evidence="2">The sequence shown here is derived from an EMBL/GenBank/DDBJ whole genome shotgun (WGS) entry which is preliminary data.</text>
</comment>
<evidence type="ECO:0000256" key="1">
    <source>
        <dbReference type="ARBA" id="ARBA00006547"/>
    </source>
</evidence>
<sequence length="81" mass="8997">MHTIPFANVDLLLGQHPGVAPAAEQQQLITRRRGGYCFENSQIFAAALEGLGYRVRRRLGRVHQSTSTRTHLVVTAAVDDR</sequence>
<dbReference type="Gene3D" id="3.30.2140.10">
    <property type="entry name" value="Arylamine N-acetyltransferase"/>
    <property type="match status" value="1"/>
</dbReference>
<organism evidence="2 3">
    <name type="scientific">Antrihabitans cavernicola</name>
    <dbReference type="NCBI Taxonomy" id="2495913"/>
    <lineage>
        <taxon>Bacteria</taxon>
        <taxon>Bacillati</taxon>
        <taxon>Actinomycetota</taxon>
        <taxon>Actinomycetes</taxon>
        <taxon>Mycobacteriales</taxon>
        <taxon>Nocardiaceae</taxon>
        <taxon>Antrihabitans</taxon>
    </lineage>
</organism>
<dbReference type="OrthoDB" id="7181050at2"/>
<proteinExistence type="inferred from homology"/>
<accession>A0A5A7S1Y5</accession>
<evidence type="ECO:0000313" key="2">
    <source>
        <dbReference type="EMBL" id="KAA0017667.1"/>
    </source>
</evidence>
<dbReference type="InterPro" id="IPR038765">
    <property type="entry name" value="Papain-like_cys_pep_sf"/>
</dbReference>
<dbReference type="GO" id="GO:0016407">
    <property type="term" value="F:acetyltransferase activity"/>
    <property type="evidence" value="ECO:0007669"/>
    <property type="project" value="InterPro"/>
</dbReference>